<dbReference type="Pfam" id="PF22725">
    <property type="entry name" value="GFO_IDH_MocA_C3"/>
    <property type="match status" value="1"/>
</dbReference>
<proteinExistence type="predicted"/>
<dbReference type="PANTHER" id="PTHR43249:SF1">
    <property type="entry name" value="D-GLUCOSIDE 3-DEHYDROGENASE"/>
    <property type="match status" value="1"/>
</dbReference>
<dbReference type="GO" id="GO:0000166">
    <property type="term" value="F:nucleotide binding"/>
    <property type="evidence" value="ECO:0007669"/>
    <property type="project" value="InterPro"/>
</dbReference>
<evidence type="ECO:0008006" key="4">
    <source>
        <dbReference type="Google" id="ProtNLM"/>
    </source>
</evidence>
<dbReference type="SUPFAM" id="SSF55347">
    <property type="entry name" value="Glyceraldehyde-3-phosphate dehydrogenase-like, C-terminal domain"/>
    <property type="match status" value="1"/>
</dbReference>
<evidence type="ECO:0000259" key="1">
    <source>
        <dbReference type="Pfam" id="PF01408"/>
    </source>
</evidence>
<gene>
    <name evidence="3" type="ORF">Csp_F37020</name>
</gene>
<feature type="domain" description="Gfo/Idh/MocA-like oxidoreductase N-terminal" evidence="1">
    <location>
        <begin position="32"/>
        <end position="139"/>
    </location>
</feature>
<accession>C9YDK5</accession>
<dbReference type="InterPro" id="IPR052515">
    <property type="entry name" value="Gfo/Idh/MocA_Oxidoreductase"/>
</dbReference>
<name>C9YDK5_CURXX</name>
<dbReference type="InterPro" id="IPR055170">
    <property type="entry name" value="GFO_IDH_MocA-like_dom"/>
</dbReference>
<evidence type="ECO:0000259" key="2">
    <source>
        <dbReference type="Pfam" id="PF22725"/>
    </source>
</evidence>
<organism evidence="3">
    <name type="scientific">Curvibacter symbiont subsp. Hydra magnipapillata</name>
    <dbReference type="NCBI Taxonomy" id="667019"/>
    <lineage>
        <taxon>Bacteria</taxon>
        <taxon>Pseudomonadati</taxon>
        <taxon>Pseudomonadota</taxon>
        <taxon>Betaproteobacteria</taxon>
        <taxon>Burkholderiales</taxon>
        <taxon>Comamonadaceae</taxon>
        <taxon>Curvibacter</taxon>
    </lineage>
</organism>
<dbReference type="Gene3D" id="3.30.360.10">
    <property type="entry name" value="Dihydrodipicolinate Reductase, domain 2"/>
    <property type="match status" value="1"/>
</dbReference>
<protein>
    <recommendedName>
        <fullName evidence="4">Oxidoreductase</fullName>
    </recommendedName>
</protein>
<sequence>MKSATHRNSTTWNRVRRLLTIKFGSGLPMHKLRVGIAGYGVVGKRRHDCIRKRSDMQVVAVCDRVFSGDGQLADGVRSYCSYQDILKEELDVLFVCLTNDIAAEVTIAGLERGLHVFCEKPPGRDVVDIERVIRCEHARPGLKLMYGFNHRYHDSVVEAMRIVRSGDMGKVISLRGVYGKSKLITFNQPDWRVRREVAGGGVLLDQGIHMVDLMRLFAGEFTEVHSFISNGHWGYDVEDNAYALMRSSGGVVAMLNSSATQWRHRFNLDITLDRGSVILGGILSGSKSYGAETLTVVRADPDQDNGDPMEQLTRYNRDPSWDEEINRFADCILQGSPVGSGSSEDALNTMKLVYRIYYADPQWRARYAIANPDAVTL</sequence>
<dbReference type="Pfam" id="PF01408">
    <property type="entry name" value="GFO_IDH_MocA"/>
    <property type="match status" value="1"/>
</dbReference>
<dbReference type="PANTHER" id="PTHR43249">
    <property type="entry name" value="UDP-N-ACETYL-2-AMINO-2-DEOXY-D-GLUCURONATE OXIDASE"/>
    <property type="match status" value="1"/>
</dbReference>
<reference evidence="3" key="1">
    <citation type="journal article" date="2010" name="Nature">
        <title>The Dynamic genome of Hydra.</title>
        <authorList>
            <person name="Chapman J.A."/>
            <person name="Kirkness E.F."/>
            <person name="Simakov O."/>
            <person name="Hampson S.E."/>
            <person name="Mitros T."/>
            <person name="Weinmaier T."/>
            <person name="Rattei T."/>
            <person name="Balasubramanian P.G."/>
            <person name="Borman J."/>
            <person name="Busam D."/>
            <person name="Disbennett K."/>
            <person name="Pfannkoch C."/>
            <person name="Sumin N."/>
            <person name="Sutton G."/>
            <person name="Viswanathan L."/>
            <person name="Walenz B."/>
            <person name="Goodstein D.M."/>
            <person name="Hellsten U."/>
            <person name="Kawashima T."/>
            <person name="Prochnik S.E."/>
            <person name="Putnam N.H."/>
            <person name="Shu S."/>
            <person name="Blumberg B."/>
            <person name="Dana C.E."/>
            <person name="Gee L."/>
            <person name="Kibler D.F."/>
            <person name="Law L."/>
            <person name="Lindgens D."/>
            <person name="Martinez D.E."/>
            <person name="Peng J."/>
            <person name="Wigge P.A."/>
            <person name="Bertulat B."/>
            <person name="Guder C."/>
            <person name="Nakamura Y."/>
            <person name="Ozbek S."/>
            <person name="Watanabe H."/>
            <person name="Khalturin K."/>
            <person name="Hemmrich G."/>
            <person name="Franke A."/>
            <person name="Augustin R."/>
            <person name="Fraune S."/>
            <person name="Hayakawa E."/>
            <person name="Hayakawa S."/>
            <person name="Hirose M."/>
            <person name="Hwang J."/>
            <person name="Ikeo K."/>
            <person name="Nishimiya-Fujisawa C."/>
            <person name="Ogura A."/>
            <person name="Takahashi T."/>
            <person name="Steinmetz P.R."/>
            <person name="Zhang X."/>
            <person name="Aufschnaiter R."/>
            <person name="Eder M.K."/>
            <person name="Gorny A.K."/>
            <person name="Salvenmoser W."/>
            <person name="Heimberg A.M."/>
            <person name="Wheeler B.M."/>
            <person name="Peterson K.J."/>
            <person name="Boettger A."/>
            <person name="Tischler P."/>
            <person name="Wolf A."/>
            <person name="Gojobori T."/>
            <person name="Remington K.A."/>
            <person name="Strausberg R.L."/>
            <person name="Venter J."/>
            <person name="Technau U."/>
            <person name="Hobmayer B."/>
            <person name="Bosch T.C."/>
            <person name="Holstein T.W."/>
            <person name="Fujisawa T."/>
            <person name="Bode H.R."/>
            <person name="David C.N."/>
            <person name="Rokhsar D.S."/>
            <person name="Steele R.E."/>
        </authorList>
    </citation>
    <scope>NUCLEOTIDE SEQUENCE</scope>
</reference>
<dbReference type="InterPro" id="IPR036291">
    <property type="entry name" value="NAD(P)-bd_dom_sf"/>
</dbReference>
<dbReference type="InterPro" id="IPR000683">
    <property type="entry name" value="Gfo/Idh/MocA-like_OxRdtase_N"/>
</dbReference>
<dbReference type="EMBL" id="FN543106">
    <property type="protein sequence ID" value="CBA31339.1"/>
    <property type="molecule type" value="Genomic_DNA"/>
</dbReference>
<dbReference type="AlphaFoldDB" id="C9YDK5"/>
<dbReference type="Gene3D" id="3.40.50.720">
    <property type="entry name" value="NAD(P)-binding Rossmann-like Domain"/>
    <property type="match status" value="1"/>
</dbReference>
<feature type="domain" description="GFO/IDH/MocA-like oxidoreductase" evidence="2">
    <location>
        <begin position="158"/>
        <end position="277"/>
    </location>
</feature>
<evidence type="ECO:0000313" key="3">
    <source>
        <dbReference type="EMBL" id="CBA31339.1"/>
    </source>
</evidence>
<dbReference type="SUPFAM" id="SSF51735">
    <property type="entry name" value="NAD(P)-binding Rossmann-fold domains"/>
    <property type="match status" value="1"/>
</dbReference>